<dbReference type="Proteomes" id="UP001415169">
    <property type="component" value="Unassembled WGS sequence"/>
</dbReference>
<proteinExistence type="predicted"/>
<dbReference type="EMBL" id="BAABBV010000001">
    <property type="protein sequence ID" value="GAA4163131.1"/>
    <property type="molecule type" value="Genomic_DNA"/>
</dbReference>
<protein>
    <recommendedName>
        <fullName evidence="1">O-acyltransferase WSD1-like N-terminal domain-containing protein</fullName>
    </recommendedName>
</protein>
<organism evidence="2 3">
    <name type="scientific">Gryllotalpicola daejeonensis</name>
    <dbReference type="NCBI Taxonomy" id="993087"/>
    <lineage>
        <taxon>Bacteria</taxon>
        <taxon>Bacillati</taxon>
        <taxon>Actinomycetota</taxon>
        <taxon>Actinomycetes</taxon>
        <taxon>Micrococcales</taxon>
        <taxon>Microbacteriaceae</taxon>
        <taxon>Gryllotalpicola</taxon>
    </lineage>
</organism>
<evidence type="ECO:0000313" key="3">
    <source>
        <dbReference type="Proteomes" id="UP001415169"/>
    </source>
</evidence>
<dbReference type="Pfam" id="PF03007">
    <property type="entry name" value="WS_DGAT_cat"/>
    <property type="match status" value="1"/>
</dbReference>
<feature type="domain" description="O-acyltransferase WSD1-like N-terminal" evidence="1">
    <location>
        <begin position="57"/>
        <end position="176"/>
    </location>
</feature>
<keyword evidence="3" id="KW-1185">Reference proteome</keyword>
<comment type="caution">
    <text evidence="2">The sequence shown here is derived from an EMBL/GenBank/DDBJ whole genome shotgun (WGS) entry which is preliminary data.</text>
</comment>
<name>A0ABP7ZM58_9MICO</name>
<accession>A0ABP7ZM58</accession>
<reference evidence="2" key="2">
    <citation type="submission" date="2023-12" db="EMBL/GenBank/DDBJ databases">
        <authorList>
            <person name="Sun Q."/>
            <person name="Inoue M."/>
        </authorList>
    </citation>
    <scope>NUCLEOTIDE SEQUENCE</scope>
    <source>
        <strain evidence="2">JCM 17590</strain>
    </source>
</reference>
<reference evidence="2" key="1">
    <citation type="journal article" date="2014" name="Int. J. Syst. Evol. Microbiol.">
        <title>Complete genome of a new Firmicutes species belonging to the dominant human colonic microbiota ('Ruminococcus bicirculans') reveals two chromosomes and a selective capacity to utilize plant glucans.</title>
        <authorList>
            <consortium name="NISC Comparative Sequencing Program"/>
            <person name="Wegmann U."/>
            <person name="Louis P."/>
            <person name="Goesmann A."/>
            <person name="Henrissat B."/>
            <person name="Duncan S.H."/>
            <person name="Flint H.J."/>
        </authorList>
    </citation>
    <scope>NUCLEOTIDE SEQUENCE</scope>
    <source>
        <strain evidence="2">JCM 17590</strain>
    </source>
</reference>
<gene>
    <name evidence="2" type="ORF">GCM10022286_23160</name>
</gene>
<sequence length="438" mass="47112">MEHQEAAVSPLTEVELMRTLDEKFIRTSIEFEAMWPTATIIVESGPFRGIDGAIDRERLEAVLMAVGERFVETRMRLMDAPLGLTAPMWVPAGPLDAGYHVGWFPRVPTAAEEPALFAGAGNVPRLRDRPLWRYCVVERADGDLAIIGSAQHALGDALFALKFVDALLGDGPGAPARLGAAPRSRLSGLMVVWGRWLRARTGPRDAWHEYWRKPFRKRLSRWGGRLLRPARNRAIDRRGLRALFAPQPAAAYWFTELAPAAQLAERLGGGVSDLVTALALRVVARLEDGPGEASVAIPVSRRRREAQAVRNSIVMLRVAVSRAAPLADVVAAVHAQVRAFGRSGEGDLSSAESGAYASYLPYRRSPAAIGGAAVRSVLLWPVPIPGSRFGLFASSYAGGLSFTALSAPGLDPAAIRAVVEDELADAWSALAAAEGVAP</sequence>
<evidence type="ECO:0000313" key="2">
    <source>
        <dbReference type="EMBL" id="GAA4163131.1"/>
    </source>
</evidence>
<dbReference type="InterPro" id="IPR004255">
    <property type="entry name" value="O-acyltransferase_WSD1_N"/>
</dbReference>
<evidence type="ECO:0000259" key="1">
    <source>
        <dbReference type="Pfam" id="PF03007"/>
    </source>
</evidence>
<dbReference type="SUPFAM" id="SSF52777">
    <property type="entry name" value="CoA-dependent acyltransferases"/>
    <property type="match status" value="2"/>
</dbReference>